<dbReference type="EMBL" id="LAZR01000256">
    <property type="protein sequence ID" value="KKN78835.1"/>
    <property type="molecule type" value="Genomic_DNA"/>
</dbReference>
<proteinExistence type="predicted"/>
<dbReference type="AlphaFoldDB" id="A0A0F9TC76"/>
<comment type="caution">
    <text evidence="1">The sequence shown here is derived from an EMBL/GenBank/DDBJ whole genome shotgun (WGS) entry which is preliminary data.</text>
</comment>
<gene>
    <name evidence="1" type="ORF">LCGC14_0346070</name>
</gene>
<protein>
    <submittedName>
        <fullName evidence="1">Uncharacterized protein</fullName>
    </submittedName>
</protein>
<name>A0A0F9TC76_9ZZZZ</name>
<accession>A0A0F9TC76</accession>
<sequence>MDANQKKLLAETEGIIDQIKKQHWLNVHFRAFELANNAWKEHIRANARVGAKEVDSPAGAVLDDRLN</sequence>
<organism evidence="1">
    <name type="scientific">marine sediment metagenome</name>
    <dbReference type="NCBI Taxonomy" id="412755"/>
    <lineage>
        <taxon>unclassified sequences</taxon>
        <taxon>metagenomes</taxon>
        <taxon>ecological metagenomes</taxon>
    </lineage>
</organism>
<evidence type="ECO:0000313" key="1">
    <source>
        <dbReference type="EMBL" id="KKN78835.1"/>
    </source>
</evidence>
<reference evidence="1" key="1">
    <citation type="journal article" date="2015" name="Nature">
        <title>Complex archaea that bridge the gap between prokaryotes and eukaryotes.</title>
        <authorList>
            <person name="Spang A."/>
            <person name="Saw J.H."/>
            <person name="Jorgensen S.L."/>
            <person name="Zaremba-Niedzwiedzka K."/>
            <person name="Martijn J."/>
            <person name="Lind A.E."/>
            <person name="van Eijk R."/>
            <person name="Schleper C."/>
            <person name="Guy L."/>
            <person name="Ettema T.J."/>
        </authorList>
    </citation>
    <scope>NUCLEOTIDE SEQUENCE</scope>
</reference>